<feature type="binding site" evidence="7">
    <location>
        <position position="161"/>
    </location>
    <ligand>
        <name>N-formimidoyl-L-glutamate</name>
        <dbReference type="ChEBI" id="CHEBI:58928"/>
    </ligand>
</feature>
<evidence type="ECO:0000256" key="3">
    <source>
        <dbReference type="ARBA" id="ARBA00022801"/>
    </source>
</evidence>
<dbReference type="HAMAP" id="MF_00372">
    <property type="entry name" value="HutI"/>
    <property type="match status" value="1"/>
</dbReference>
<feature type="binding site" evidence="7">
    <location>
        <position position="259"/>
    </location>
    <ligand>
        <name>Fe(3+)</name>
        <dbReference type="ChEBI" id="CHEBI:29034"/>
    </ligand>
</feature>
<dbReference type="CDD" id="cd01296">
    <property type="entry name" value="Imidazolone-5PH"/>
    <property type="match status" value="1"/>
</dbReference>
<comment type="caution">
    <text evidence="9">The sequence shown here is derived from an EMBL/GenBank/DDBJ whole genome shotgun (WGS) entry which is preliminary data.</text>
</comment>
<feature type="binding site" evidence="7">
    <location>
        <position position="89"/>
    </location>
    <ligand>
        <name>Zn(2+)</name>
        <dbReference type="ChEBI" id="CHEBI:29105"/>
    </ligand>
</feature>
<evidence type="ECO:0000256" key="7">
    <source>
        <dbReference type="HAMAP-Rule" id="MF_00372"/>
    </source>
</evidence>
<dbReference type="GO" id="GO:0005506">
    <property type="term" value="F:iron ion binding"/>
    <property type="evidence" value="ECO:0007669"/>
    <property type="project" value="UniProtKB-UniRule"/>
</dbReference>
<feature type="binding site" evidence="7">
    <location>
        <position position="336"/>
    </location>
    <ligand>
        <name>N-formimidoyl-L-glutamate</name>
        <dbReference type="ChEBI" id="CHEBI:58928"/>
    </ligand>
</feature>
<feature type="binding site" evidence="7">
    <location>
        <position position="259"/>
    </location>
    <ligand>
        <name>Zn(2+)</name>
        <dbReference type="ChEBI" id="CHEBI:29105"/>
    </ligand>
</feature>
<dbReference type="NCBIfam" id="TIGR01224">
    <property type="entry name" value="hutI"/>
    <property type="match status" value="1"/>
</dbReference>
<evidence type="ECO:0000259" key="8">
    <source>
        <dbReference type="Pfam" id="PF01979"/>
    </source>
</evidence>
<protein>
    <recommendedName>
        <fullName evidence="1 7">Imidazolonepropionase</fullName>
        <ecNumber evidence="1 7">3.5.2.7</ecNumber>
    </recommendedName>
    <alternativeName>
        <fullName evidence="7">Imidazolone-5-propionate hydrolase</fullName>
    </alternativeName>
</protein>
<dbReference type="EMBL" id="VDMN01000005">
    <property type="protein sequence ID" value="TNM61664.1"/>
    <property type="molecule type" value="Genomic_DNA"/>
</dbReference>
<dbReference type="AlphaFoldDB" id="A0A5C4XGL6"/>
<comment type="function">
    <text evidence="7">Catalyzes the hydrolytic cleavage of the carbon-nitrogen bond in imidazolone-5-propanoate to yield N-formimidoyl-L-glutamate. It is the third step in the universal histidine degradation pathway.</text>
</comment>
<evidence type="ECO:0000313" key="10">
    <source>
        <dbReference type="Proteomes" id="UP000311605"/>
    </source>
</evidence>
<accession>A0A5C4XGL6</accession>
<proteinExistence type="inferred from homology"/>
<dbReference type="GO" id="GO:0050480">
    <property type="term" value="F:imidazolonepropionase activity"/>
    <property type="evidence" value="ECO:0007669"/>
    <property type="project" value="UniProtKB-UniRule"/>
</dbReference>
<keyword evidence="5 7" id="KW-0862">Zinc</keyword>
<feature type="binding site" evidence="7">
    <location>
        <position position="334"/>
    </location>
    <ligand>
        <name>Zn(2+)</name>
        <dbReference type="ChEBI" id="CHEBI:29105"/>
    </ligand>
</feature>
<dbReference type="GO" id="GO:0008270">
    <property type="term" value="F:zinc ion binding"/>
    <property type="evidence" value="ECO:0007669"/>
    <property type="project" value="UniProtKB-UniRule"/>
</dbReference>
<dbReference type="RefSeq" id="WP_139678112.1">
    <property type="nucleotide sequence ID" value="NZ_VDMN01000005.1"/>
</dbReference>
<dbReference type="InterPro" id="IPR006680">
    <property type="entry name" value="Amidohydro-rel"/>
</dbReference>
<feature type="binding site" evidence="7">
    <location>
        <position position="262"/>
    </location>
    <ligand>
        <name>4-imidazolone-5-propanoate</name>
        <dbReference type="ChEBI" id="CHEBI:77893"/>
    </ligand>
</feature>
<dbReference type="EC" id="3.5.2.7" evidence="1 7"/>
<dbReference type="GO" id="GO:0005737">
    <property type="term" value="C:cytoplasm"/>
    <property type="evidence" value="ECO:0007669"/>
    <property type="project" value="UniProtKB-SubCell"/>
</dbReference>
<dbReference type="GO" id="GO:0019556">
    <property type="term" value="P:L-histidine catabolic process to glutamate and formamide"/>
    <property type="evidence" value="ECO:0007669"/>
    <property type="project" value="UniProtKB-UniRule"/>
</dbReference>
<dbReference type="FunFam" id="3.20.20.140:FF:000007">
    <property type="entry name" value="Imidazolonepropionase"/>
    <property type="match status" value="1"/>
</dbReference>
<feature type="binding site" evidence="7">
    <location>
        <position position="91"/>
    </location>
    <ligand>
        <name>Fe(3+)</name>
        <dbReference type="ChEBI" id="CHEBI:29034"/>
    </ligand>
</feature>
<dbReference type="GO" id="GO:0019557">
    <property type="term" value="P:L-histidine catabolic process to glutamate and formate"/>
    <property type="evidence" value="ECO:0007669"/>
    <property type="project" value="UniProtKB-UniPathway"/>
</dbReference>
<organism evidence="9 10">
    <name type="scientific">Aliirhizobium smilacinae</name>
    <dbReference type="NCBI Taxonomy" id="1395944"/>
    <lineage>
        <taxon>Bacteria</taxon>
        <taxon>Pseudomonadati</taxon>
        <taxon>Pseudomonadota</taxon>
        <taxon>Alphaproteobacteria</taxon>
        <taxon>Hyphomicrobiales</taxon>
        <taxon>Rhizobiaceae</taxon>
        <taxon>Aliirhizobium</taxon>
    </lineage>
</organism>
<keyword evidence="7" id="KW-0963">Cytoplasm</keyword>
<dbReference type="Proteomes" id="UP000311605">
    <property type="component" value="Unassembled WGS sequence"/>
</dbReference>
<feature type="binding site" evidence="7">
    <location>
        <position position="161"/>
    </location>
    <ligand>
        <name>4-imidazolone-5-propanoate</name>
        <dbReference type="ChEBI" id="CHEBI:77893"/>
    </ligand>
</feature>
<feature type="binding site" evidence="7">
    <location>
        <position position="194"/>
    </location>
    <ligand>
        <name>4-imidazolone-5-propanoate</name>
        <dbReference type="ChEBI" id="CHEBI:77893"/>
    </ligand>
</feature>
<comment type="pathway">
    <text evidence="7">Amino-acid degradation; L-histidine degradation into L-glutamate; N-formimidoyl-L-glutamate from L-histidine: step 3/3.</text>
</comment>
<dbReference type="OrthoDB" id="9776455at2"/>
<feature type="binding site" evidence="7">
    <location>
        <position position="98"/>
    </location>
    <ligand>
        <name>4-imidazolone-5-propanoate</name>
        <dbReference type="ChEBI" id="CHEBI:77893"/>
    </ligand>
</feature>
<dbReference type="SUPFAM" id="SSF51556">
    <property type="entry name" value="Metallo-dependent hydrolases"/>
    <property type="match status" value="1"/>
</dbReference>
<name>A0A5C4XGL6_9HYPH</name>
<comment type="similarity">
    <text evidence="7">Belongs to the metallo-dependent hydrolases superfamily. HutI family.</text>
</comment>
<evidence type="ECO:0000313" key="9">
    <source>
        <dbReference type="EMBL" id="TNM61664.1"/>
    </source>
</evidence>
<keyword evidence="4 7" id="KW-0369">Histidine metabolism</keyword>
<reference evidence="9 10" key="1">
    <citation type="submission" date="2019-06" db="EMBL/GenBank/DDBJ databases">
        <title>The draft genome of Rhizobium smilacinae PTYR-5.</title>
        <authorList>
            <person name="Liu L."/>
            <person name="Li L."/>
            <person name="Zhang X."/>
        </authorList>
    </citation>
    <scope>NUCLEOTIDE SEQUENCE [LARGE SCALE GENOMIC DNA]</scope>
    <source>
        <strain evidence="9 10">PTYR-5</strain>
    </source>
</reference>
<dbReference type="Gene3D" id="2.30.40.10">
    <property type="entry name" value="Urease, subunit C, domain 1"/>
    <property type="match status" value="1"/>
</dbReference>
<evidence type="ECO:0000256" key="1">
    <source>
        <dbReference type="ARBA" id="ARBA00012864"/>
    </source>
</evidence>
<keyword evidence="6 7" id="KW-0408">Iron</keyword>
<dbReference type="Pfam" id="PF01979">
    <property type="entry name" value="Amidohydro_1"/>
    <property type="match status" value="1"/>
</dbReference>
<dbReference type="PANTHER" id="PTHR42752">
    <property type="entry name" value="IMIDAZOLONEPROPIONASE"/>
    <property type="match status" value="1"/>
</dbReference>
<evidence type="ECO:0000256" key="2">
    <source>
        <dbReference type="ARBA" id="ARBA00022723"/>
    </source>
</evidence>
<dbReference type="InterPro" id="IPR011059">
    <property type="entry name" value="Metal-dep_hydrolase_composite"/>
</dbReference>
<keyword evidence="3 7" id="KW-0378">Hydrolase</keyword>
<dbReference type="InterPro" id="IPR032466">
    <property type="entry name" value="Metal_Hydrolase"/>
</dbReference>
<keyword evidence="10" id="KW-1185">Reference proteome</keyword>
<dbReference type="PANTHER" id="PTHR42752:SF1">
    <property type="entry name" value="IMIDAZOLONEPROPIONASE-RELATED"/>
    <property type="match status" value="1"/>
</dbReference>
<gene>
    <name evidence="7" type="primary">hutI</name>
    <name evidence="9" type="ORF">FHP24_20600</name>
</gene>
<feature type="domain" description="Amidohydrolase-related" evidence="8">
    <location>
        <begin position="80"/>
        <end position="397"/>
    </location>
</feature>
<evidence type="ECO:0000256" key="4">
    <source>
        <dbReference type="ARBA" id="ARBA00022808"/>
    </source>
</evidence>
<evidence type="ECO:0000256" key="6">
    <source>
        <dbReference type="ARBA" id="ARBA00023004"/>
    </source>
</evidence>
<evidence type="ECO:0000256" key="5">
    <source>
        <dbReference type="ARBA" id="ARBA00022833"/>
    </source>
</evidence>
<comment type="catalytic activity">
    <reaction evidence="7">
        <text>4-imidazolone-5-propanoate + H2O = N-formimidoyl-L-glutamate</text>
        <dbReference type="Rhea" id="RHEA:23660"/>
        <dbReference type="ChEBI" id="CHEBI:15377"/>
        <dbReference type="ChEBI" id="CHEBI:58928"/>
        <dbReference type="ChEBI" id="CHEBI:77893"/>
        <dbReference type="EC" id="3.5.2.7"/>
    </reaction>
</comment>
<feature type="binding site" evidence="7">
    <location>
        <position position="91"/>
    </location>
    <ligand>
        <name>Zn(2+)</name>
        <dbReference type="ChEBI" id="CHEBI:29105"/>
    </ligand>
</feature>
<dbReference type="UniPathway" id="UPA00379">
    <property type="reaction ID" value="UER00551"/>
</dbReference>
<feature type="binding site" evidence="7">
    <location>
        <position position="334"/>
    </location>
    <ligand>
        <name>Fe(3+)</name>
        <dbReference type="ChEBI" id="CHEBI:29034"/>
    </ligand>
</feature>
<dbReference type="SUPFAM" id="SSF51338">
    <property type="entry name" value="Composite domain of metallo-dependent hydrolases"/>
    <property type="match status" value="1"/>
</dbReference>
<dbReference type="Gene3D" id="3.20.20.140">
    <property type="entry name" value="Metal-dependent hydrolases"/>
    <property type="match status" value="1"/>
</dbReference>
<feature type="binding site" evidence="7">
    <location>
        <position position="339"/>
    </location>
    <ligand>
        <name>4-imidazolone-5-propanoate</name>
        <dbReference type="ChEBI" id="CHEBI:77893"/>
    </ligand>
</feature>
<comment type="subcellular location">
    <subcellularLocation>
        <location evidence="7">Cytoplasm</location>
    </subcellularLocation>
</comment>
<comment type="cofactor">
    <cofactor evidence="7">
        <name>Zn(2+)</name>
        <dbReference type="ChEBI" id="CHEBI:29105"/>
    </cofactor>
    <cofactor evidence="7">
        <name>Fe(3+)</name>
        <dbReference type="ChEBI" id="CHEBI:29034"/>
    </cofactor>
    <text evidence="7">Binds 1 zinc or iron ion per subunit.</text>
</comment>
<feature type="binding site" evidence="7">
    <location>
        <position position="338"/>
    </location>
    <ligand>
        <name>N-formimidoyl-L-glutamate</name>
        <dbReference type="ChEBI" id="CHEBI:58928"/>
    </ligand>
</feature>
<sequence>MCGNENLGDVFSIHSESRTGVTVWTNARLATLVEGSEGLGTVEIGAIAARDGVIVFVGAEADLPPDLRRDALVVDCEGRWITPGLIDCHTHIVFGGDRAMEFEMRLEGATYEEVTRAGGGIVSSVKSTNALSVDGLVEAALPRVDALLAEGVSTLEIKSGYGLSIEGELNMLRAARALAKVRPVRVVTSYLAAHATPVEYKGRNGDYIADIVLPGMDKAHADGLIDAVDGFCEGIAFSVDEMRRVFDHAKSLDIPVKLHAEQLSNLGGAKLAASYDALSADHLEYLDAEGAAAMAKAGTVAVILPGAFYAINEKQKPPIQALRDAGVRIAIATDCNPGTSPLTSLLLTMNMSATLFRLTVDECIAGATREAARALGLIGETGTLEVGKSADFAIWNIQRPAELVYRIGFNPLHSRIFKGQIIGASR</sequence>
<dbReference type="InterPro" id="IPR005920">
    <property type="entry name" value="HutI"/>
</dbReference>
<keyword evidence="2 7" id="KW-0479">Metal-binding</keyword>
<feature type="binding site" evidence="7">
    <location>
        <position position="89"/>
    </location>
    <ligand>
        <name>Fe(3+)</name>
        <dbReference type="ChEBI" id="CHEBI:29034"/>
    </ligand>
</feature>